<gene>
    <name evidence="1" type="ORF">ACFS5J_04120</name>
</gene>
<dbReference type="Pfam" id="PF10899">
    <property type="entry name" value="AbiGi"/>
    <property type="match status" value="1"/>
</dbReference>
<reference evidence="2" key="1">
    <citation type="journal article" date="2019" name="Int. J. Syst. Evol. Microbiol.">
        <title>The Global Catalogue of Microorganisms (GCM) 10K type strain sequencing project: providing services to taxonomists for standard genome sequencing and annotation.</title>
        <authorList>
            <consortium name="The Broad Institute Genomics Platform"/>
            <consortium name="The Broad Institute Genome Sequencing Center for Infectious Disease"/>
            <person name="Wu L."/>
            <person name="Ma J."/>
        </authorList>
    </citation>
    <scope>NUCLEOTIDE SEQUENCE [LARGE SCALE GENOMIC DNA]</scope>
    <source>
        <strain evidence="2">KCTC 22671</strain>
    </source>
</reference>
<proteinExistence type="predicted"/>
<dbReference type="InterPro" id="IPR021223">
    <property type="entry name" value="AbiGi"/>
</dbReference>
<name>A0ABW5YJI9_9FLAO</name>
<dbReference type="RefSeq" id="WP_379810749.1">
    <property type="nucleotide sequence ID" value="NZ_JBHUPC010000012.1"/>
</dbReference>
<sequence>MSLYPTTLFHFTSKEFLYQILESTFKVSYAREKIIGPVNNREFAVPMVSFCDLKLSELKFFLNYGKFGIGLTKDWANKNGLSPVMYINRHCQLMDNLISGITGIYSHLSLVENINQFNNLNKSYLNVMNTYRYIKNYEGELWRQGRLENENYRFADEREWRFVPQLDTEGVAPFVGISKIRSKKQKEFYNNKVNQIRLNFSPDDIKYLVVEKDSDITELINYLHSVKIRFDEETRNRLASRILTVEQIEKDI</sequence>
<evidence type="ECO:0000313" key="2">
    <source>
        <dbReference type="Proteomes" id="UP001597534"/>
    </source>
</evidence>
<protein>
    <submittedName>
        <fullName evidence="1">Abortive infection system antitoxin AbiGi family protein</fullName>
    </submittedName>
</protein>
<keyword evidence="2" id="KW-1185">Reference proteome</keyword>
<dbReference type="Proteomes" id="UP001597534">
    <property type="component" value="Unassembled WGS sequence"/>
</dbReference>
<evidence type="ECO:0000313" key="1">
    <source>
        <dbReference type="EMBL" id="MFD2891196.1"/>
    </source>
</evidence>
<accession>A0ABW5YJI9</accession>
<comment type="caution">
    <text evidence="1">The sequence shown here is derived from an EMBL/GenBank/DDBJ whole genome shotgun (WGS) entry which is preliminary data.</text>
</comment>
<organism evidence="1 2">
    <name type="scientific">Flavobacterium chuncheonense</name>
    <dbReference type="NCBI Taxonomy" id="2026653"/>
    <lineage>
        <taxon>Bacteria</taxon>
        <taxon>Pseudomonadati</taxon>
        <taxon>Bacteroidota</taxon>
        <taxon>Flavobacteriia</taxon>
        <taxon>Flavobacteriales</taxon>
        <taxon>Flavobacteriaceae</taxon>
        <taxon>Flavobacterium</taxon>
    </lineage>
</organism>
<dbReference type="EMBL" id="JBHUPC010000012">
    <property type="protein sequence ID" value="MFD2891196.1"/>
    <property type="molecule type" value="Genomic_DNA"/>
</dbReference>